<dbReference type="NCBIfam" id="TIGR01731">
    <property type="entry name" value="fil_hemag_20aa"/>
    <property type="match status" value="24"/>
</dbReference>
<feature type="domain" description="Filamentous haemagglutinin FhaB/tRNA nuclease CdiA-like TPS" evidence="2">
    <location>
        <begin position="3"/>
        <end position="115"/>
    </location>
</feature>
<dbReference type="InterPro" id="IPR008638">
    <property type="entry name" value="FhaB/CdiA-like_TPS"/>
</dbReference>
<dbReference type="Pfam" id="PF05594">
    <property type="entry name" value="Fil_haemagg"/>
    <property type="match status" value="8"/>
</dbReference>
<dbReference type="InterPro" id="IPR008619">
    <property type="entry name" value="Filamentous_hemagglutn_rpt"/>
</dbReference>
<evidence type="ECO:0000313" key="4">
    <source>
        <dbReference type="Proteomes" id="UP000319212"/>
    </source>
</evidence>
<dbReference type="InterPro" id="IPR011050">
    <property type="entry name" value="Pectin_lyase_fold/virulence"/>
</dbReference>
<feature type="compositionally biased region" description="Low complexity" evidence="1">
    <location>
        <begin position="187"/>
        <end position="229"/>
    </location>
</feature>
<dbReference type="SUPFAM" id="SSF51126">
    <property type="entry name" value="Pectin lyase-like"/>
    <property type="match status" value="1"/>
</dbReference>
<feature type="compositionally biased region" description="Low complexity" evidence="1">
    <location>
        <begin position="1839"/>
        <end position="1859"/>
    </location>
</feature>
<dbReference type="OrthoDB" id="5666689at2"/>
<dbReference type="InterPro" id="IPR025157">
    <property type="entry name" value="Hemagglutinin_rpt"/>
</dbReference>
<feature type="region of interest" description="Disordered" evidence="1">
    <location>
        <begin position="1839"/>
        <end position="1896"/>
    </location>
</feature>
<protein>
    <recommendedName>
        <fullName evidence="2">Filamentous haemagglutinin FhaB/tRNA nuclease CdiA-like TPS domain-containing protein</fullName>
    </recommendedName>
</protein>
<feature type="compositionally biased region" description="Polar residues" evidence="1">
    <location>
        <begin position="176"/>
        <end position="186"/>
    </location>
</feature>
<comment type="caution">
    <text evidence="3">The sequence shown here is derived from an EMBL/GenBank/DDBJ whole genome shotgun (WGS) entry which is preliminary data.</text>
</comment>
<evidence type="ECO:0000313" key="3">
    <source>
        <dbReference type="EMBL" id="TPG30847.1"/>
    </source>
</evidence>
<dbReference type="Proteomes" id="UP000319212">
    <property type="component" value="Unassembled WGS sequence"/>
</dbReference>
<gene>
    <name evidence="3" type="ORF">EAH82_05210</name>
</gene>
<feature type="region of interest" description="Disordered" evidence="1">
    <location>
        <begin position="162"/>
        <end position="229"/>
    </location>
</feature>
<proteinExistence type="predicted"/>
<reference evidence="3 4" key="1">
    <citation type="journal article" date="2019" name="Environ. Microbiol.">
        <title>Species interactions and distinct microbial communities in high Arctic permafrost affected cryosols are associated with the CH4 and CO2 gas fluxes.</title>
        <authorList>
            <person name="Altshuler I."/>
            <person name="Hamel J."/>
            <person name="Turney S."/>
            <person name="Magnuson E."/>
            <person name="Levesque R."/>
            <person name="Greer C."/>
            <person name="Whyte L.G."/>
        </authorList>
    </citation>
    <scope>NUCLEOTIDE SEQUENCE [LARGE SCALE GENOMIC DNA]</scope>
    <source>
        <strain evidence="3 4">S06.C</strain>
    </source>
</reference>
<dbReference type="GO" id="GO:0003824">
    <property type="term" value="F:catalytic activity"/>
    <property type="evidence" value="ECO:0007669"/>
    <property type="project" value="UniProtKB-ARBA"/>
</dbReference>
<organism evidence="3 4">
    <name type="scientific">Variovorax guangxiensis</name>
    <dbReference type="NCBI Taxonomy" id="1775474"/>
    <lineage>
        <taxon>Bacteria</taxon>
        <taxon>Pseudomonadati</taxon>
        <taxon>Pseudomonadota</taxon>
        <taxon>Betaproteobacteria</taxon>
        <taxon>Burkholderiales</taxon>
        <taxon>Comamonadaceae</taxon>
        <taxon>Variovorax</taxon>
    </lineage>
</organism>
<sequence length="1896" mass="192380">MRGGSVRIDGAGLDASKTDYAAILARAVEVNAGIWANELKVVAGAAQLSADAAQTGPLAGSGAAPAFALDVAALGGMYAGKITLVGTEAGVGVRNAGHIGAGAGGLVVTAAGRLENKGTLEGAKVALSSAADIDNRGGTIRQAGTRELAITAPVLSNTAGGFIGAEPVAQPEPGSPSASNPDTANNAGTGSVAPTTGTSTTTGAATPAIGEPAPLQPAPATGPGAITATGSVLNDGGRIYAGGEIALNTPRIDNTGGSLTVGTMAVTGERFSNAGGTLNVARSFSADVGRFDNTGGTLRAGSLAITATGDVLNVDGTSSSASNAYITAGGSLDNTRGSMAAGGAIDARAGDALRNAGGEVFATQGLALGARSLDNRGGKLQSASGARLDVRTTGALVNTAGAILAGGDLGIEAEGFDNAGGSATAAAALSVRLRGALDNRTGTLAANTGVAVTAKNLSNASGSIAAIHGDLRVATDDGVDNAAGKLQAEGSTVIAASGVGNVAGTISGRSVTLDVRGHALDNTQGTVVAATTLGLQSGELMNDAGLIQSGGAMTIDTGTARISNRRAVDHLEGQGGITSGGALWLRSGEVDNTAGFIGAKAPLDANTRGLVNAQGGVVLSESTLSMRTHDGDYDNRGGQTQSVGALHLDAGAVGSLMNRGGLIRADADVTIDAAHVDNGATLGTDQGIEGGKITIRTATLDNVAGAIRADASATVEARTRVDNSGGLISAVDTVRVIDPGTGAKTLAVVNVGGTLVANKGIELDAATLQGNGKLHSGKNLALAFGQDVLNDGEISAVGDLTYRSGGKLTNRGKLVAGQHLDVHGAEVENTEGAEMSGDSTTVGASGTLTNQGLIDGHDTRIDAGALVNGVTGRIYGDHLSIAAGSVLNDGDGTRGGTIAARERLDIGASSIENRNGALILSAGDMAIGGALDADRHATGKAGVLTNHAATIEALGNLDISAGTLKNTNGGVTWMMVPGDSTHVVEYAVSGSAQRWKASDVLFAELVSLGGWSRFSGIAASDPYATGSNPNYKLLLPSPDYPLTKFARYYADSPKNSADFSYVNCTGGDSDNCETVTLLGTWFAIGDPIWADFGVTPPTAELSAGNPGRSAPNMTVGQIGTTILVGDPGGMVEQLIPFDHPVTQAEYDEWQAYRQAHAKLDQATAKFTSTMIGTLFKEGRMHAIYDAWDYTARTDALLMQSSAPAKILAGGTMRIDVAHGLNDMSQILAGGALTVTGGAIANVGKEVDALTVRSGATVHSSIKEHTFGSDERVYESAAYNLTTPRTVTLVAARQEGTQAINGSGKVIDGVAMGPAGPGAQGSASVAPGVRVNPIVEVQAEVGAGTPTLIRTSTPPSGLPSASLFRTTSSGHYLIETDPRFANQRQWLSSDYLLNNLGLDPSNILKRLGDGFYEQKLIREQIAQLTGHRYLDGFTSDNAQYTALMNAGVTFARAYGLRPGIGLTAAQMAQLTSDIVWLVEQSVTLPDGSTQRVLVPQVYVRVKPGDIDGSGGLISGRSVDMKLSGDLRNASGTIAGRTTVRLDADNVHNLGGRITGNDVAIKARTDLDNIGGTIDAASRVKLDAGRDIRIESTTRTVTSSTGALPGKGSKSGVDLADVALDRVAGVYVTGAGGTLTATAGRDIQLIGAQVDSAGDLSLKAGRDLNIDSVTTGRQEDIRWNGKMSRSTTESTETGTTIAGAGSVTLKADRDITARAASLSAGDTLTLDAGRDLTLYAGQNQTSAETSHATKSGMRHYSLDATGQETSLARTTLSATDIRLRSGNDTVLAAVEANASTLDIQTGGKLIFATQTTTDAARRRAWRVPRSVPPTSACAAAMTRCWPRSRPTPTPWTSRRAASWSSPPRPPPTQPAGKKPRAMRPSSPRQAKATWTRRPTTTS</sequence>
<dbReference type="InterPro" id="IPR012334">
    <property type="entry name" value="Pectin_lyas_fold"/>
</dbReference>
<evidence type="ECO:0000259" key="2">
    <source>
        <dbReference type="Pfam" id="PF05860"/>
    </source>
</evidence>
<evidence type="ECO:0000256" key="1">
    <source>
        <dbReference type="SAM" id="MobiDB-lite"/>
    </source>
</evidence>
<dbReference type="Pfam" id="PF05860">
    <property type="entry name" value="TPS"/>
    <property type="match status" value="1"/>
</dbReference>
<accession>A0A502DZT6</accession>
<name>A0A502DZT6_9BURK</name>
<dbReference type="Pfam" id="PF13332">
    <property type="entry name" value="Fil_haemagg_2"/>
    <property type="match status" value="3"/>
</dbReference>
<dbReference type="InterPro" id="IPR010069">
    <property type="entry name" value="CdiA_FHA1_rpt"/>
</dbReference>
<dbReference type="EMBL" id="RCZI01000001">
    <property type="protein sequence ID" value="TPG30847.1"/>
    <property type="molecule type" value="Genomic_DNA"/>
</dbReference>
<dbReference type="Gene3D" id="2.160.20.10">
    <property type="entry name" value="Single-stranded right-handed beta-helix, Pectin lyase-like"/>
    <property type="match status" value="1"/>
</dbReference>